<keyword evidence="1" id="KW-0732">Signal</keyword>
<protein>
    <recommendedName>
        <fullName evidence="4">Porin domain-containing protein</fullName>
    </recommendedName>
</protein>
<keyword evidence="3" id="KW-1185">Reference proteome</keyword>
<gene>
    <name evidence="2" type="ORF">GARC_2164</name>
</gene>
<proteinExistence type="predicted"/>
<evidence type="ECO:0008006" key="4">
    <source>
        <dbReference type="Google" id="ProtNLM"/>
    </source>
</evidence>
<accession>K6Y576</accession>
<dbReference type="EMBL" id="BAEO01000027">
    <property type="protein sequence ID" value="GAC19131.1"/>
    <property type="molecule type" value="Genomic_DNA"/>
</dbReference>
<dbReference type="NCBIfam" id="NF033208">
    <property type="entry name" value="choice_anch_E"/>
    <property type="match status" value="1"/>
</dbReference>
<feature type="signal peptide" evidence="1">
    <location>
        <begin position="1"/>
        <end position="18"/>
    </location>
</feature>
<comment type="caution">
    <text evidence="2">The sequence shown here is derived from an EMBL/GenBank/DDBJ whole genome shotgun (WGS) entry which is preliminary data.</text>
</comment>
<evidence type="ECO:0000256" key="1">
    <source>
        <dbReference type="SAM" id="SignalP"/>
    </source>
</evidence>
<dbReference type="AlphaFoldDB" id="K6Y576"/>
<evidence type="ECO:0000313" key="2">
    <source>
        <dbReference type="EMBL" id="GAC19131.1"/>
    </source>
</evidence>
<sequence>MKKLFITSLLLASTNSFAGLVSQEVSFGNQGSTNDVEIGFLNETLSINSFDTALGTLTGVGITVFGQMNSEGS</sequence>
<dbReference type="Proteomes" id="UP000006327">
    <property type="component" value="Unassembled WGS sequence"/>
</dbReference>
<organism evidence="2 3">
    <name type="scientific">Paraglaciecola arctica BSs20135</name>
    <dbReference type="NCBI Taxonomy" id="493475"/>
    <lineage>
        <taxon>Bacteria</taxon>
        <taxon>Pseudomonadati</taxon>
        <taxon>Pseudomonadota</taxon>
        <taxon>Gammaproteobacteria</taxon>
        <taxon>Alteromonadales</taxon>
        <taxon>Alteromonadaceae</taxon>
        <taxon>Paraglaciecola</taxon>
    </lineage>
</organism>
<reference evidence="2 3" key="1">
    <citation type="journal article" date="2017" name="Antonie Van Leeuwenhoek">
        <title>Rhizobium rhizosphaerae sp. nov., a novel species isolated from rice rhizosphere.</title>
        <authorList>
            <person name="Zhao J.J."/>
            <person name="Zhang J."/>
            <person name="Zhang R.J."/>
            <person name="Zhang C.W."/>
            <person name="Yin H.Q."/>
            <person name="Zhang X.X."/>
        </authorList>
    </citation>
    <scope>NUCLEOTIDE SEQUENCE [LARGE SCALE GENOMIC DNA]</scope>
    <source>
        <strain evidence="2 3">BSs20135</strain>
    </source>
</reference>
<name>K6Y576_9ALTE</name>
<feature type="chain" id="PRO_5003897053" description="Porin domain-containing protein" evidence="1">
    <location>
        <begin position="19"/>
        <end position="73"/>
    </location>
</feature>
<evidence type="ECO:0000313" key="3">
    <source>
        <dbReference type="Proteomes" id="UP000006327"/>
    </source>
</evidence>
<dbReference type="OrthoDB" id="6402867at2"/>